<keyword evidence="6" id="KW-0560">Oxidoreductase</keyword>
<reference evidence="15 16" key="1">
    <citation type="journal article" date="2021" name="DNA Res.">
        <title>Genome analysis of Candida subhashii reveals its hybrid nature and dual mitochondrial genome conformations.</title>
        <authorList>
            <person name="Mixao V."/>
            <person name="Hegedusova E."/>
            <person name="Saus E."/>
            <person name="Pryszcz L.P."/>
            <person name="Cillingova A."/>
            <person name="Nosek J."/>
            <person name="Gabaldon T."/>
        </authorList>
    </citation>
    <scope>NUCLEOTIDE SEQUENCE [LARGE SCALE GENOMIC DNA]</scope>
    <source>
        <strain evidence="15 16">CBS 10753</strain>
    </source>
</reference>
<proteinExistence type="inferred from homology"/>
<dbReference type="Pfam" id="PF14824">
    <property type="entry name" value="Sirohm_synth_M"/>
    <property type="match status" value="1"/>
</dbReference>
<comment type="similarity">
    <text evidence="1 12">Belongs to the precorrin methyltransferase family.</text>
</comment>
<evidence type="ECO:0000313" key="15">
    <source>
        <dbReference type="EMBL" id="KAG7665326.1"/>
    </source>
</evidence>
<keyword evidence="3" id="KW-0028">Amino-acid biosynthesis</keyword>
<protein>
    <submittedName>
        <fullName evidence="15">MET1</fullName>
    </submittedName>
</protein>
<dbReference type="GO" id="GO:0032259">
    <property type="term" value="P:methylation"/>
    <property type="evidence" value="ECO:0007669"/>
    <property type="project" value="UniProtKB-KW"/>
</dbReference>
<dbReference type="GeneID" id="73467815"/>
<dbReference type="CDD" id="cd11642">
    <property type="entry name" value="SUMT"/>
    <property type="match status" value="1"/>
</dbReference>
<dbReference type="PANTHER" id="PTHR45790:SF6">
    <property type="entry name" value="UROPORPHYRINOGEN-III C-METHYLTRANSFERASE"/>
    <property type="match status" value="1"/>
</dbReference>
<evidence type="ECO:0000256" key="2">
    <source>
        <dbReference type="ARBA" id="ARBA00022603"/>
    </source>
</evidence>
<evidence type="ECO:0000256" key="8">
    <source>
        <dbReference type="ARBA" id="ARBA00023167"/>
    </source>
</evidence>
<keyword evidence="5" id="KW-0949">S-adenosyl-L-methionine</keyword>
<dbReference type="InterPro" id="IPR000878">
    <property type="entry name" value="4pyrrol_Mease"/>
</dbReference>
<dbReference type="FunFam" id="3.40.1010.10:FF:000006">
    <property type="entry name" value="Siroheme synthase, putative"/>
    <property type="match status" value="1"/>
</dbReference>
<comment type="catalytic activity">
    <reaction evidence="10">
        <text>uroporphyrinogen III + 2 S-adenosyl-L-methionine = precorrin-2 + 2 S-adenosyl-L-homocysteine + H(+)</text>
        <dbReference type="Rhea" id="RHEA:32459"/>
        <dbReference type="ChEBI" id="CHEBI:15378"/>
        <dbReference type="ChEBI" id="CHEBI:57308"/>
        <dbReference type="ChEBI" id="CHEBI:57856"/>
        <dbReference type="ChEBI" id="CHEBI:58827"/>
        <dbReference type="ChEBI" id="CHEBI:59789"/>
        <dbReference type="EC" id="2.1.1.107"/>
    </reaction>
</comment>
<dbReference type="PANTHER" id="PTHR45790">
    <property type="entry name" value="SIROHEME SYNTHASE-RELATED"/>
    <property type="match status" value="1"/>
</dbReference>
<evidence type="ECO:0000256" key="3">
    <source>
        <dbReference type="ARBA" id="ARBA00022605"/>
    </source>
</evidence>
<dbReference type="InterPro" id="IPR003043">
    <property type="entry name" value="Uropor_MeTrfase_CS"/>
</dbReference>
<evidence type="ECO:0000256" key="7">
    <source>
        <dbReference type="ARBA" id="ARBA00023027"/>
    </source>
</evidence>
<dbReference type="RefSeq" id="XP_049265558.1">
    <property type="nucleotide sequence ID" value="XM_049404622.1"/>
</dbReference>
<keyword evidence="4 12" id="KW-0808">Transferase</keyword>
<keyword evidence="8" id="KW-0486">Methionine biosynthesis</keyword>
<evidence type="ECO:0000256" key="4">
    <source>
        <dbReference type="ARBA" id="ARBA00022679"/>
    </source>
</evidence>
<sequence>MPNLLASLITTNEIHLVIGFSHVATTRINSIIDSGAIPILITDKTREILPSTLLQYQDNNKLRVIFTELNIDIISTYLTKLGRDEVDQIVDRVFVSLPISSHELKQQIFSKCKKLRIPLNTSDSPEFCTFTLLSTYVSGDFQMGVTTSGKGCKLASRIKRELVSSLPLNIGDICNKIGDLRKKIQQEDKLSTTVESIGEHDDDAINSSKLNTFVPEFGMSEDELKLQRTRWLSQIVEYYPLKTLANLSIEDLSQAYQNHKQMDIKFEPGSKKRKIAKRGSLTLVGSGPGSVSLLTIGALQAIHSADLVLADKLVPQQVLDIIPKRTNLFIARKFPGNAEKAQEELLNLGLEALNRGENVIRLKQGDPYIFGRGGEEFNYFKEKGFVPQVIPGITSALAAPVLSNIPATHRDVADQVLICTGTGRRGAVPNLPEFVPSRTTVFLMTLHRVVEFIPKLIEEKNSDPNLPVAIIERASCPDQRVIRTTLSKVALAVEDCGSRPPGLLVTGYACEVIFKKDDSNRDKPWIVEEGCDCQFDESFESIIKFATVKTEQESASIPSTTEPLSIY</sequence>
<dbReference type="PROSITE" id="PS00839">
    <property type="entry name" value="SUMT_1"/>
    <property type="match status" value="1"/>
</dbReference>
<dbReference type="InterPro" id="IPR050161">
    <property type="entry name" value="Siro_Cobalamin_biosynth"/>
</dbReference>
<dbReference type="PIRSF" id="PIRSF036555">
    <property type="entry name" value="SUMT_yeast"/>
    <property type="match status" value="1"/>
</dbReference>
<keyword evidence="7" id="KW-0520">NAD</keyword>
<dbReference type="AlphaFoldDB" id="A0A8J5UR83"/>
<comment type="caution">
    <text evidence="15">The sequence shown here is derived from an EMBL/GenBank/DDBJ whole genome shotgun (WGS) entry which is preliminary data.</text>
</comment>
<dbReference type="GO" id="GO:0016491">
    <property type="term" value="F:oxidoreductase activity"/>
    <property type="evidence" value="ECO:0007669"/>
    <property type="project" value="UniProtKB-KW"/>
</dbReference>
<feature type="domain" description="Tetrapyrrole methylase" evidence="13">
    <location>
        <begin position="281"/>
        <end position="489"/>
    </location>
</feature>
<accession>A0A8J5UR83</accession>
<dbReference type="InterPro" id="IPR012066">
    <property type="entry name" value="Met1_fungi"/>
</dbReference>
<dbReference type="GO" id="GO:0009086">
    <property type="term" value="P:methionine biosynthetic process"/>
    <property type="evidence" value="ECO:0007669"/>
    <property type="project" value="UniProtKB-KW"/>
</dbReference>
<evidence type="ECO:0000256" key="12">
    <source>
        <dbReference type="RuleBase" id="RU003960"/>
    </source>
</evidence>
<name>A0A8J5UR83_9ASCO</name>
<dbReference type="InterPro" id="IPR006366">
    <property type="entry name" value="CobA/CysG_C"/>
</dbReference>
<evidence type="ECO:0000259" key="13">
    <source>
        <dbReference type="Pfam" id="PF00590"/>
    </source>
</evidence>
<evidence type="ECO:0000259" key="14">
    <source>
        <dbReference type="Pfam" id="PF14824"/>
    </source>
</evidence>
<dbReference type="GO" id="GO:0019354">
    <property type="term" value="P:siroheme biosynthetic process"/>
    <property type="evidence" value="ECO:0007669"/>
    <property type="project" value="InterPro"/>
</dbReference>
<evidence type="ECO:0000256" key="11">
    <source>
        <dbReference type="ARBA" id="ARBA00055636"/>
    </source>
</evidence>
<dbReference type="Pfam" id="PF00590">
    <property type="entry name" value="TP_methylase"/>
    <property type="match status" value="1"/>
</dbReference>
<dbReference type="FunFam" id="3.30.950.10:FF:000005">
    <property type="entry name" value="Uroporphyrin-III c-methyltransferase, putative"/>
    <property type="match status" value="1"/>
</dbReference>
<dbReference type="NCBIfam" id="TIGR01469">
    <property type="entry name" value="cobA_cysG_Cterm"/>
    <property type="match status" value="1"/>
</dbReference>
<keyword evidence="2 12" id="KW-0489">Methyltransferase</keyword>
<evidence type="ECO:0000256" key="1">
    <source>
        <dbReference type="ARBA" id="ARBA00005879"/>
    </source>
</evidence>
<feature type="domain" description="Siroheme synthase central" evidence="14">
    <location>
        <begin position="139"/>
        <end position="164"/>
    </location>
</feature>
<keyword evidence="16" id="KW-1185">Reference proteome</keyword>
<dbReference type="Pfam" id="PF13241">
    <property type="entry name" value="NAD_binding_7"/>
    <property type="match status" value="1"/>
</dbReference>
<evidence type="ECO:0000256" key="9">
    <source>
        <dbReference type="ARBA" id="ARBA00023244"/>
    </source>
</evidence>
<dbReference type="InterPro" id="IPR028281">
    <property type="entry name" value="Sirohaem_synthase_central"/>
</dbReference>
<dbReference type="EMBL" id="JAGSYN010000050">
    <property type="protein sequence ID" value="KAG7665326.1"/>
    <property type="molecule type" value="Genomic_DNA"/>
</dbReference>
<dbReference type="Proteomes" id="UP000694255">
    <property type="component" value="Unassembled WGS sequence"/>
</dbReference>
<dbReference type="GO" id="GO:0004851">
    <property type="term" value="F:uroporphyrin-III C-methyltransferase activity"/>
    <property type="evidence" value="ECO:0007669"/>
    <property type="project" value="UniProtKB-EC"/>
</dbReference>
<organism evidence="15 16">
    <name type="scientific">[Candida] subhashii</name>
    <dbReference type="NCBI Taxonomy" id="561895"/>
    <lineage>
        <taxon>Eukaryota</taxon>
        <taxon>Fungi</taxon>
        <taxon>Dikarya</taxon>
        <taxon>Ascomycota</taxon>
        <taxon>Saccharomycotina</taxon>
        <taxon>Pichiomycetes</taxon>
        <taxon>Debaryomycetaceae</taxon>
        <taxon>Spathaspora</taxon>
    </lineage>
</organism>
<evidence type="ECO:0000256" key="10">
    <source>
        <dbReference type="ARBA" id="ARBA00052360"/>
    </source>
</evidence>
<evidence type="ECO:0000256" key="6">
    <source>
        <dbReference type="ARBA" id="ARBA00023002"/>
    </source>
</evidence>
<evidence type="ECO:0000313" key="16">
    <source>
        <dbReference type="Proteomes" id="UP000694255"/>
    </source>
</evidence>
<keyword evidence="9" id="KW-0627">Porphyrin biosynthesis</keyword>
<dbReference type="PROSITE" id="PS00840">
    <property type="entry name" value="SUMT_2"/>
    <property type="match status" value="1"/>
</dbReference>
<evidence type="ECO:0000256" key="5">
    <source>
        <dbReference type="ARBA" id="ARBA00022691"/>
    </source>
</evidence>
<gene>
    <name evidence="15" type="ORF">J8A68_001014</name>
</gene>
<dbReference type="OrthoDB" id="508204at2759"/>
<comment type="function">
    <text evidence="11">Siroheme synthase involved in methionine biosynthesis.</text>
</comment>